<evidence type="ECO:0000256" key="1">
    <source>
        <dbReference type="SAM" id="MobiDB-lite"/>
    </source>
</evidence>
<feature type="non-terminal residue" evidence="3">
    <location>
        <position position="1"/>
    </location>
</feature>
<organism evidence="3 4">
    <name type="scientific">Durusdinium trenchii</name>
    <dbReference type="NCBI Taxonomy" id="1381693"/>
    <lineage>
        <taxon>Eukaryota</taxon>
        <taxon>Sar</taxon>
        <taxon>Alveolata</taxon>
        <taxon>Dinophyceae</taxon>
        <taxon>Suessiales</taxon>
        <taxon>Symbiodiniaceae</taxon>
        <taxon>Durusdinium</taxon>
    </lineage>
</organism>
<sequence>LNVKRHRPRASCAQRALKPSALIGPMDAVVLVMGTLIFLGLHLCLTETDFVDFMQWFSTIMKQQVDPAKEARVQEEMMKVRKRNYKLFSRCLCQLDLVIGLFSFYEACTAPGLDTITWAGIFLVAYVQHLMVGKEMVDLSPQLMKIVAYKAHILVLLFIIATAWTGHHDHGLKFSLMQGFQMALRFCVSLCFFDPWVSIPFNFIYFVADMFIYLFVVDQENSSMPRMGFIFCSQVFILVEIIASSISINLALRSRTDASLENSDAESLVSGFRRVLRGVCDGEVLLDNRMEVAQESECLQHLIRTDEKLAGRSFKELLVEDERPRFADFIASSTRAFRMPEGEPTPPCCLRMSFGSGASATASGGVAGVAADIYHVPVPGLFGAQEPYHLIAFKEDPESRPQPDADEDSLPMELVNTWPKTGDVASLGSESTGRSESGEGRRICSELREMTLLVDTQSELQDVKEAHLRFERDAFQPGDVASALQSGMPSLRKLVKITEWEKVRVSTVKFAQHAMLDPELQPRVMKQLTLQLPGCRRVTAEEASLKRCQQAGLVWLHLTGLHPQKLLKRSERSPGDGLQEGLTRRRGR</sequence>
<keyword evidence="2" id="KW-0472">Membrane</keyword>
<reference evidence="3 4" key="1">
    <citation type="submission" date="2024-02" db="EMBL/GenBank/DDBJ databases">
        <authorList>
            <person name="Chen Y."/>
            <person name="Shah S."/>
            <person name="Dougan E. K."/>
            <person name="Thang M."/>
            <person name="Chan C."/>
        </authorList>
    </citation>
    <scope>NUCLEOTIDE SEQUENCE [LARGE SCALE GENOMIC DNA]</scope>
</reference>
<feature type="transmembrane region" description="Helical" evidence="2">
    <location>
        <begin position="28"/>
        <end position="45"/>
    </location>
</feature>
<keyword evidence="2" id="KW-0812">Transmembrane</keyword>
<evidence type="ECO:0000313" key="3">
    <source>
        <dbReference type="EMBL" id="CAK9043481.1"/>
    </source>
</evidence>
<dbReference type="EMBL" id="CAXAMM010018458">
    <property type="protein sequence ID" value="CAK9043481.1"/>
    <property type="molecule type" value="Genomic_DNA"/>
</dbReference>
<evidence type="ECO:0000256" key="2">
    <source>
        <dbReference type="SAM" id="Phobius"/>
    </source>
</evidence>
<proteinExistence type="predicted"/>
<comment type="caution">
    <text evidence="3">The sequence shown here is derived from an EMBL/GenBank/DDBJ whole genome shotgun (WGS) entry which is preliminary data.</text>
</comment>
<feature type="region of interest" description="Disordered" evidence="1">
    <location>
        <begin position="567"/>
        <end position="588"/>
    </location>
</feature>
<feature type="transmembrane region" description="Helical" evidence="2">
    <location>
        <begin position="146"/>
        <end position="167"/>
    </location>
</feature>
<feature type="transmembrane region" description="Helical" evidence="2">
    <location>
        <begin position="116"/>
        <end position="134"/>
    </location>
</feature>
<gene>
    <name evidence="3" type="ORF">SCF082_LOCUS24840</name>
</gene>
<accession>A0ABP0LW66</accession>
<evidence type="ECO:0000313" key="4">
    <source>
        <dbReference type="Proteomes" id="UP001642464"/>
    </source>
</evidence>
<feature type="transmembrane region" description="Helical" evidence="2">
    <location>
        <begin position="199"/>
        <end position="217"/>
    </location>
</feature>
<name>A0ABP0LW66_9DINO</name>
<keyword evidence="2" id="KW-1133">Transmembrane helix</keyword>
<protein>
    <submittedName>
        <fullName evidence="3">Uncharacterized protein</fullName>
    </submittedName>
</protein>
<feature type="transmembrane region" description="Helical" evidence="2">
    <location>
        <begin position="229"/>
        <end position="252"/>
    </location>
</feature>
<feature type="region of interest" description="Disordered" evidence="1">
    <location>
        <begin position="420"/>
        <end position="441"/>
    </location>
</feature>
<keyword evidence="4" id="KW-1185">Reference proteome</keyword>
<dbReference type="Proteomes" id="UP001642464">
    <property type="component" value="Unassembled WGS sequence"/>
</dbReference>